<feature type="compositionally biased region" description="Basic and acidic residues" evidence="2">
    <location>
        <begin position="33"/>
        <end position="49"/>
    </location>
</feature>
<keyword evidence="1" id="KW-0479">Metal-binding</keyword>
<dbReference type="Pfam" id="PF14111">
    <property type="entry name" value="DUF4283"/>
    <property type="match status" value="1"/>
</dbReference>
<dbReference type="OrthoDB" id="1461560at2759"/>
<gene>
    <name evidence="4" type="ORF">Tsubulata_009238</name>
</gene>
<keyword evidence="1" id="KW-0862">Zinc</keyword>
<dbReference type="GO" id="GO:0003676">
    <property type="term" value="F:nucleic acid binding"/>
    <property type="evidence" value="ECO:0007669"/>
    <property type="project" value="InterPro"/>
</dbReference>
<feature type="region of interest" description="Disordered" evidence="2">
    <location>
        <begin position="1"/>
        <end position="142"/>
    </location>
</feature>
<keyword evidence="1" id="KW-0863">Zinc-finger</keyword>
<dbReference type="InterPro" id="IPR025558">
    <property type="entry name" value="DUF4283"/>
</dbReference>
<dbReference type="InterPro" id="IPR025836">
    <property type="entry name" value="Zn_knuckle_CX2CX4HX4C"/>
</dbReference>
<evidence type="ECO:0000259" key="3">
    <source>
        <dbReference type="PROSITE" id="PS50158"/>
    </source>
</evidence>
<dbReference type="Pfam" id="PF14392">
    <property type="entry name" value="zf-CCHC_4"/>
    <property type="match status" value="1"/>
</dbReference>
<organism evidence="4 5">
    <name type="scientific">Turnera subulata</name>
    <dbReference type="NCBI Taxonomy" id="218843"/>
    <lineage>
        <taxon>Eukaryota</taxon>
        <taxon>Viridiplantae</taxon>
        <taxon>Streptophyta</taxon>
        <taxon>Embryophyta</taxon>
        <taxon>Tracheophyta</taxon>
        <taxon>Spermatophyta</taxon>
        <taxon>Magnoliopsida</taxon>
        <taxon>eudicotyledons</taxon>
        <taxon>Gunneridae</taxon>
        <taxon>Pentapetalae</taxon>
        <taxon>rosids</taxon>
        <taxon>fabids</taxon>
        <taxon>Malpighiales</taxon>
        <taxon>Passifloraceae</taxon>
        <taxon>Turnera</taxon>
    </lineage>
</organism>
<feature type="compositionally biased region" description="Acidic residues" evidence="2">
    <location>
        <begin position="133"/>
        <end position="142"/>
    </location>
</feature>
<feature type="region of interest" description="Disordered" evidence="2">
    <location>
        <begin position="358"/>
        <end position="377"/>
    </location>
</feature>
<dbReference type="PANTHER" id="PTHR31286:SF99">
    <property type="entry name" value="DUF4283 DOMAIN-CONTAINING PROTEIN"/>
    <property type="match status" value="1"/>
</dbReference>
<comment type="caution">
    <text evidence="4">The sequence shown here is derived from an EMBL/GenBank/DDBJ whole genome shotgun (WGS) entry which is preliminary data.</text>
</comment>
<dbReference type="InterPro" id="IPR040256">
    <property type="entry name" value="At4g02000-like"/>
</dbReference>
<feature type="compositionally biased region" description="Basic and acidic residues" evidence="2">
    <location>
        <begin position="116"/>
        <end position="132"/>
    </location>
</feature>
<dbReference type="Proteomes" id="UP001141552">
    <property type="component" value="Unassembled WGS sequence"/>
</dbReference>
<evidence type="ECO:0000256" key="1">
    <source>
        <dbReference type="PROSITE-ProRule" id="PRU00047"/>
    </source>
</evidence>
<dbReference type="InterPro" id="IPR001878">
    <property type="entry name" value="Znf_CCHC"/>
</dbReference>
<evidence type="ECO:0000313" key="5">
    <source>
        <dbReference type="Proteomes" id="UP001141552"/>
    </source>
</evidence>
<protein>
    <recommendedName>
        <fullName evidence="3">CCHC-type domain-containing protein</fullName>
    </recommendedName>
</protein>
<dbReference type="AlphaFoldDB" id="A0A9Q0F1B6"/>
<reference evidence="4" key="2">
    <citation type="journal article" date="2023" name="Plants (Basel)">
        <title>Annotation of the Turnera subulata (Passifloraceae) Draft Genome Reveals the S-Locus Evolved after the Divergence of Turneroideae from Passifloroideae in a Stepwise Manner.</title>
        <authorList>
            <person name="Henning P.M."/>
            <person name="Roalson E.H."/>
            <person name="Mir W."/>
            <person name="McCubbin A.G."/>
            <person name="Shore J.S."/>
        </authorList>
    </citation>
    <scope>NUCLEOTIDE SEQUENCE</scope>
    <source>
        <strain evidence="4">F60SS</strain>
    </source>
</reference>
<dbReference type="GO" id="GO:0008270">
    <property type="term" value="F:zinc ion binding"/>
    <property type="evidence" value="ECO:0007669"/>
    <property type="project" value="UniProtKB-KW"/>
</dbReference>
<dbReference type="PROSITE" id="PS50158">
    <property type="entry name" value="ZF_CCHC"/>
    <property type="match status" value="1"/>
</dbReference>
<feature type="domain" description="CCHC-type" evidence="3">
    <location>
        <begin position="338"/>
        <end position="353"/>
    </location>
</feature>
<dbReference type="EMBL" id="JAKUCV010007535">
    <property type="protein sequence ID" value="KAJ4823028.1"/>
    <property type="molecule type" value="Genomic_DNA"/>
</dbReference>
<name>A0A9Q0F1B6_9ROSI</name>
<evidence type="ECO:0000313" key="4">
    <source>
        <dbReference type="EMBL" id="KAJ4823028.1"/>
    </source>
</evidence>
<keyword evidence="5" id="KW-1185">Reference proteome</keyword>
<sequence length="377" mass="41927">MTTGDHPSPMDEGGEDAAAIVQGKISDMPGNRFEGDRPVRERSRSRERVPPSLPNHRADHSQNTQEIVANSSPNLDKKMETLGATDTSTITDQSKEGLADPPTPPSDVDMETPRMSYREKLTMGSDDHHGNEQWEEDDESEYEDGDIVVYDEPGGTVVELSETFKSRLAKLWRLAVIVKLLGRPIGYRVLKDKIESMWRPKGAYKIVDLANNFYIVRFKTEGDFHHALFVGPWTILNHVLCVQPWTTDFRASKGTIDTAIVWVQFPDIPPNWYHSKILKTLGDLVGRTIKVDIQTSTSTLGKFSKVAVAIDLTKPVKGRLRLEGELIQVKYEGLSNVCFSCGRVSHTSTACPSMRQQAASLGADHQPPPAMATSNLE</sequence>
<proteinExistence type="predicted"/>
<reference evidence="4" key="1">
    <citation type="submission" date="2022-02" db="EMBL/GenBank/DDBJ databases">
        <authorList>
            <person name="Henning P.M."/>
            <person name="McCubbin A.G."/>
            <person name="Shore J.S."/>
        </authorList>
    </citation>
    <scope>NUCLEOTIDE SEQUENCE</scope>
    <source>
        <strain evidence="4">F60SS</strain>
        <tissue evidence="4">Leaves</tissue>
    </source>
</reference>
<feature type="compositionally biased region" description="Polar residues" evidence="2">
    <location>
        <begin position="61"/>
        <end position="74"/>
    </location>
</feature>
<dbReference type="PANTHER" id="PTHR31286">
    <property type="entry name" value="GLYCINE-RICH CELL WALL STRUCTURAL PROTEIN 1.8-LIKE"/>
    <property type="match status" value="1"/>
</dbReference>
<accession>A0A9Q0F1B6</accession>
<evidence type="ECO:0000256" key="2">
    <source>
        <dbReference type="SAM" id="MobiDB-lite"/>
    </source>
</evidence>